<dbReference type="InterPro" id="IPR014043">
    <property type="entry name" value="Acyl_transferase_dom"/>
</dbReference>
<proteinExistence type="inferred from homology"/>
<dbReference type="GO" id="GO:0005829">
    <property type="term" value="C:cytosol"/>
    <property type="evidence" value="ECO:0007669"/>
    <property type="project" value="TreeGrafter"/>
</dbReference>
<dbReference type="InterPro" id="IPR004410">
    <property type="entry name" value="Malonyl_CoA-ACP_transAc_FabD"/>
</dbReference>
<protein>
    <recommendedName>
        <fullName evidence="2 6">Malonyl CoA-acyl carrier protein transacylase</fullName>
        <ecNumber evidence="1 6">2.3.1.39</ecNumber>
    </recommendedName>
</protein>
<dbReference type="Pfam" id="PF00698">
    <property type="entry name" value="Acyl_transf_1"/>
    <property type="match status" value="1"/>
</dbReference>
<reference evidence="10 11" key="1">
    <citation type="submission" date="2020-05" db="EMBL/GenBank/DDBJ databases">
        <title>Complete closed genome sequence of Defluviicoccus vanus.</title>
        <authorList>
            <person name="Bessarab I."/>
            <person name="Arumugam K."/>
            <person name="Maszenan A.M."/>
            <person name="Seviour R.J."/>
            <person name="Williams R.B."/>
        </authorList>
    </citation>
    <scope>NUCLEOTIDE SEQUENCE [LARGE SCALE GENOMIC DNA]</scope>
    <source>
        <strain evidence="10 11">Ben 114</strain>
    </source>
</reference>
<dbReference type="KEGG" id="dvn:HQ394_16490"/>
<dbReference type="AlphaFoldDB" id="A0A7H1N4J8"/>
<dbReference type="SUPFAM" id="SSF55048">
    <property type="entry name" value="Probable ACP-binding domain of malonyl-CoA ACP transacylase"/>
    <property type="match status" value="1"/>
</dbReference>
<keyword evidence="4 6" id="KW-0012">Acyltransferase</keyword>
<dbReference type="GO" id="GO:0006633">
    <property type="term" value="P:fatty acid biosynthetic process"/>
    <property type="evidence" value="ECO:0007669"/>
    <property type="project" value="TreeGrafter"/>
</dbReference>
<dbReference type="EMBL" id="CP053923">
    <property type="protein sequence ID" value="QNT70634.1"/>
    <property type="molecule type" value="Genomic_DNA"/>
</dbReference>
<dbReference type="GO" id="GO:0004314">
    <property type="term" value="F:[acyl-carrier-protein] S-malonyltransferase activity"/>
    <property type="evidence" value="ECO:0007669"/>
    <property type="project" value="UniProtKB-EC"/>
</dbReference>
<evidence type="ECO:0000256" key="6">
    <source>
        <dbReference type="PIRNR" id="PIRNR000446"/>
    </source>
</evidence>
<organism evidence="10 11">
    <name type="scientific">Defluviicoccus vanus</name>
    <dbReference type="NCBI Taxonomy" id="111831"/>
    <lineage>
        <taxon>Bacteria</taxon>
        <taxon>Pseudomonadati</taxon>
        <taxon>Pseudomonadota</taxon>
        <taxon>Alphaproteobacteria</taxon>
        <taxon>Rhodospirillales</taxon>
        <taxon>Rhodospirillaceae</taxon>
        <taxon>Defluviicoccus</taxon>
    </lineage>
</organism>
<feature type="domain" description="Malonyl-CoA:ACP transacylase (MAT)" evidence="9">
    <location>
        <begin position="28"/>
        <end position="338"/>
    </location>
</feature>
<evidence type="ECO:0000256" key="5">
    <source>
        <dbReference type="ARBA" id="ARBA00048462"/>
    </source>
</evidence>
<keyword evidence="11" id="KW-1185">Reference proteome</keyword>
<sequence length="339" mass="35067">MATLEATRQRAAGADATGETPAQRRALVFPGQGSQAVGMGCELAAAFPAARRVLAEVDDALDQPLSRLMAEGPQDELTLTENAQPALMAVSMAVLAVLREEHGIGVEQLGRFVAGHSLGEYTALTAAGSFSIADAARLLRIRGLAMQRAVPVGEGAMAALIGIELDVAHEIAREATRDTVDGAVCVAANDNAPGQVVISGSRVAVQRAVEIAALRGGKRSVMLPVSGPFHCPLMAPVADVMADALAQVQIGVPSLPLVANVTASAVTAPDRIRALLVEQVTGMVRWRESVLYLFESGVTELLEIGTGKVLSGLARRIDKRMSGTAVGSPADMAALVATL</sequence>
<dbReference type="NCBIfam" id="TIGR00128">
    <property type="entry name" value="fabD"/>
    <property type="match status" value="1"/>
</dbReference>
<evidence type="ECO:0000313" key="11">
    <source>
        <dbReference type="Proteomes" id="UP000516369"/>
    </source>
</evidence>
<dbReference type="Gene3D" id="3.40.366.10">
    <property type="entry name" value="Malonyl-Coenzyme A Acyl Carrier Protein, domain 2"/>
    <property type="match status" value="1"/>
</dbReference>
<evidence type="ECO:0000256" key="4">
    <source>
        <dbReference type="ARBA" id="ARBA00023315"/>
    </source>
</evidence>
<dbReference type="Gene3D" id="3.30.70.250">
    <property type="entry name" value="Malonyl-CoA ACP transacylase, ACP-binding"/>
    <property type="match status" value="1"/>
</dbReference>
<evidence type="ECO:0000259" key="9">
    <source>
        <dbReference type="SMART" id="SM00827"/>
    </source>
</evidence>
<dbReference type="Proteomes" id="UP000516369">
    <property type="component" value="Chromosome"/>
</dbReference>
<dbReference type="InterPro" id="IPR016036">
    <property type="entry name" value="Malonyl_transacylase_ACP-bd"/>
</dbReference>
<evidence type="ECO:0000256" key="7">
    <source>
        <dbReference type="PIRSR" id="PIRSR000446-1"/>
    </source>
</evidence>
<evidence type="ECO:0000256" key="8">
    <source>
        <dbReference type="SAM" id="MobiDB-lite"/>
    </source>
</evidence>
<evidence type="ECO:0000256" key="1">
    <source>
        <dbReference type="ARBA" id="ARBA00013258"/>
    </source>
</evidence>
<name>A0A7H1N4J8_9PROT</name>
<feature type="region of interest" description="Disordered" evidence="8">
    <location>
        <begin position="1"/>
        <end position="23"/>
    </location>
</feature>
<gene>
    <name evidence="10" type="primary">fabD</name>
    <name evidence="10" type="ORF">HQ394_16490</name>
</gene>
<comment type="catalytic activity">
    <reaction evidence="5 6">
        <text>holo-[ACP] + malonyl-CoA = malonyl-[ACP] + CoA</text>
        <dbReference type="Rhea" id="RHEA:41792"/>
        <dbReference type="Rhea" id="RHEA-COMP:9623"/>
        <dbReference type="Rhea" id="RHEA-COMP:9685"/>
        <dbReference type="ChEBI" id="CHEBI:57287"/>
        <dbReference type="ChEBI" id="CHEBI:57384"/>
        <dbReference type="ChEBI" id="CHEBI:64479"/>
        <dbReference type="ChEBI" id="CHEBI:78449"/>
        <dbReference type="EC" id="2.3.1.39"/>
    </reaction>
</comment>
<dbReference type="InterPro" id="IPR024925">
    <property type="entry name" value="Malonyl_CoA-ACP_transAc"/>
</dbReference>
<evidence type="ECO:0000256" key="3">
    <source>
        <dbReference type="ARBA" id="ARBA00022679"/>
    </source>
</evidence>
<dbReference type="InterPro" id="IPR050858">
    <property type="entry name" value="Mal-CoA-ACP_Trans/PKS_FabD"/>
</dbReference>
<evidence type="ECO:0000256" key="2">
    <source>
        <dbReference type="ARBA" id="ARBA00018953"/>
    </source>
</evidence>
<feature type="active site" evidence="7">
    <location>
        <position position="117"/>
    </location>
</feature>
<dbReference type="PANTHER" id="PTHR42681:SF1">
    <property type="entry name" value="MALONYL-COA-ACYL CARRIER PROTEIN TRANSACYLASE, MITOCHONDRIAL"/>
    <property type="match status" value="1"/>
</dbReference>
<dbReference type="InterPro" id="IPR001227">
    <property type="entry name" value="Ac_transferase_dom_sf"/>
</dbReference>
<dbReference type="EC" id="2.3.1.39" evidence="1 6"/>
<feature type="active site" evidence="7">
    <location>
        <position position="230"/>
    </location>
</feature>
<evidence type="ECO:0000313" key="10">
    <source>
        <dbReference type="EMBL" id="QNT70634.1"/>
    </source>
</evidence>
<accession>A0A7H1N4J8</accession>
<comment type="similarity">
    <text evidence="6">Belongs to the fabD family.</text>
</comment>
<dbReference type="SUPFAM" id="SSF52151">
    <property type="entry name" value="FabD/lysophospholipase-like"/>
    <property type="match status" value="1"/>
</dbReference>
<dbReference type="InterPro" id="IPR016035">
    <property type="entry name" value="Acyl_Trfase/lysoPLipase"/>
</dbReference>
<keyword evidence="3 6" id="KW-0808">Transferase</keyword>
<dbReference type="PIRSF" id="PIRSF000446">
    <property type="entry name" value="Mct"/>
    <property type="match status" value="1"/>
</dbReference>
<dbReference type="SMART" id="SM00827">
    <property type="entry name" value="PKS_AT"/>
    <property type="match status" value="1"/>
</dbReference>
<dbReference type="FunFam" id="3.30.70.250:FF:000001">
    <property type="entry name" value="Malonyl CoA-acyl carrier protein transacylase"/>
    <property type="match status" value="1"/>
</dbReference>
<dbReference type="PANTHER" id="PTHR42681">
    <property type="entry name" value="MALONYL-COA-ACYL CARRIER PROTEIN TRANSACYLASE, MITOCHONDRIAL"/>
    <property type="match status" value="1"/>
</dbReference>
<dbReference type="RefSeq" id="WP_190261108.1">
    <property type="nucleotide sequence ID" value="NZ_CP053923.1"/>
</dbReference>